<name>A0A5B7YIV5_9ALTE</name>
<dbReference type="AlphaFoldDB" id="A0A5B7YIV5"/>
<reference evidence="2 3" key="1">
    <citation type="submission" date="2019-04" db="EMBL/GenBank/DDBJ databases">
        <title>Salinimonas iocasae sp. nov., a halophilic bacterium isolated from the outer tube casing of tubeworms in Okinawa Trough.</title>
        <authorList>
            <person name="Zhang H."/>
            <person name="Wang H."/>
            <person name="Li C."/>
        </authorList>
    </citation>
    <scope>NUCLEOTIDE SEQUENCE [LARGE SCALE GENOMIC DNA]</scope>
    <source>
        <strain evidence="2 3">KX18D6</strain>
        <plasmid evidence="2 3">plas12</plasmid>
    </source>
</reference>
<dbReference type="PROSITE" id="PS51257">
    <property type="entry name" value="PROKAR_LIPOPROTEIN"/>
    <property type="match status" value="1"/>
</dbReference>
<keyword evidence="3" id="KW-1185">Reference proteome</keyword>
<sequence length="150" mass="16704">MQNIRFVLTLFLAVTALGCAPENSISTISMSPPFGSEGPWQLITYDEKRLEREVVKFENGETFAIAKAVYMNRYGKIVFKDGSPILTIDGDELYWNDQGLFLTSAGHITKKSRYFSIDGKPVSDSIPLMFRDTLLQAKADLASQKTGAIK</sequence>
<feature type="signal peptide" evidence="1">
    <location>
        <begin position="1"/>
        <end position="20"/>
    </location>
</feature>
<evidence type="ECO:0008006" key="4">
    <source>
        <dbReference type="Google" id="ProtNLM"/>
    </source>
</evidence>
<proteinExistence type="predicted"/>
<protein>
    <recommendedName>
        <fullName evidence="4">Lipocalin-like domain-containing protein</fullName>
    </recommendedName>
</protein>
<dbReference type="Proteomes" id="UP000304912">
    <property type="component" value="Plasmid plas12"/>
</dbReference>
<evidence type="ECO:0000256" key="1">
    <source>
        <dbReference type="SAM" id="SignalP"/>
    </source>
</evidence>
<accession>A0A5B7YIV5</accession>
<organism evidence="2 3">
    <name type="scientific">Salinimonas iocasae</name>
    <dbReference type="NCBI Taxonomy" id="2572577"/>
    <lineage>
        <taxon>Bacteria</taxon>
        <taxon>Pseudomonadati</taxon>
        <taxon>Pseudomonadota</taxon>
        <taxon>Gammaproteobacteria</taxon>
        <taxon>Alteromonadales</taxon>
        <taxon>Alteromonadaceae</taxon>
        <taxon>Alteromonas/Salinimonas group</taxon>
        <taxon>Salinimonas</taxon>
    </lineage>
</organism>
<dbReference type="KEGG" id="salk:FBQ74_17280"/>
<dbReference type="RefSeq" id="WP_139758027.1">
    <property type="nucleotide sequence ID" value="NZ_CP039853.1"/>
</dbReference>
<keyword evidence="1" id="KW-0732">Signal</keyword>
<gene>
    <name evidence="2" type="ORF">FBQ74_17280</name>
</gene>
<keyword evidence="2" id="KW-0614">Plasmid</keyword>
<evidence type="ECO:0000313" key="3">
    <source>
        <dbReference type="Proteomes" id="UP000304912"/>
    </source>
</evidence>
<evidence type="ECO:0000313" key="2">
    <source>
        <dbReference type="EMBL" id="QCZ95300.1"/>
    </source>
</evidence>
<feature type="chain" id="PRO_5022898984" description="Lipocalin-like domain-containing protein" evidence="1">
    <location>
        <begin position="21"/>
        <end position="150"/>
    </location>
</feature>
<dbReference type="OrthoDB" id="6384193at2"/>
<dbReference type="EMBL" id="CP039853">
    <property type="protein sequence ID" value="QCZ95300.1"/>
    <property type="molecule type" value="Genomic_DNA"/>
</dbReference>
<geneLocation type="plasmid" evidence="2 3">
    <name>plas12</name>
</geneLocation>